<protein>
    <submittedName>
        <fullName evidence="5">Peptidase, U32 family</fullName>
        <ecNumber evidence="5">3.4.-.-</ecNumber>
    </submittedName>
</protein>
<evidence type="ECO:0000313" key="5">
    <source>
        <dbReference type="EMBL" id="EFV01618.1"/>
    </source>
</evidence>
<dbReference type="eggNOG" id="COG0826">
    <property type="taxonomic scope" value="Bacteria"/>
</dbReference>
<dbReference type="GO" id="GO:0006508">
    <property type="term" value="P:proteolysis"/>
    <property type="evidence" value="ECO:0007669"/>
    <property type="project" value="UniProtKB-KW"/>
</dbReference>
<evidence type="ECO:0000259" key="4">
    <source>
        <dbReference type="Pfam" id="PF16325"/>
    </source>
</evidence>
<dbReference type="EC" id="3.4.-.-" evidence="5"/>
<evidence type="ECO:0000256" key="2">
    <source>
        <dbReference type="ARBA" id="ARBA00022801"/>
    </source>
</evidence>
<comment type="caution">
    <text evidence="5">The sequence shown here is derived from an EMBL/GenBank/DDBJ whole genome shotgun (WGS) entry which is preliminary data.</text>
</comment>
<dbReference type="PANTHER" id="PTHR30217:SF6">
    <property type="entry name" value="TRNA HYDROXYLATION PROTEIN P"/>
    <property type="match status" value="1"/>
</dbReference>
<keyword evidence="1" id="KW-0645">Protease</keyword>
<organism evidence="5 6">
    <name type="scientific">Pseudoramibacter alactolyticus ATCC 23263</name>
    <dbReference type="NCBI Taxonomy" id="887929"/>
    <lineage>
        <taxon>Bacteria</taxon>
        <taxon>Bacillati</taxon>
        <taxon>Bacillota</taxon>
        <taxon>Clostridia</taxon>
        <taxon>Eubacteriales</taxon>
        <taxon>Eubacteriaceae</taxon>
        <taxon>Pseudoramibacter</taxon>
    </lineage>
</organism>
<dbReference type="Pfam" id="PF16325">
    <property type="entry name" value="Peptidase_U32_C"/>
    <property type="match status" value="1"/>
</dbReference>
<dbReference type="HOGENOM" id="CLU_011540_0_2_9"/>
<comment type="similarity">
    <text evidence="3">Belongs to the peptidase U32 family.</text>
</comment>
<accession>E6MG78</accession>
<dbReference type="AlphaFoldDB" id="E6MG78"/>
<name>E6MG78_9FIRM</name>
<dbReference type="EMBL" id="AEQN01000016">
    <property type="protein sequence ID" value="EFV01618.1"/>
    <property type="molecule type" value="Genomic_DNA"/>
</dbReference>
<dbReference type="RefSeq" id="WP_006598435.1">
    <property type="nucleotide sequence ID" value="NZ_GL622359.1"/>
</dbReference>
<evidence type="ECO:0000256" key="1">
    <source>
        <dbReference type="ARBA" id="ARBA00022670"/>
    </source>
</evidence>
<dbReference type="Pfam" id="PF01136">
    <property type="entry name" value="Peptidase_U32"/>
    <property type="match status" value="1"/>
</dbReference>
<dbReference type="PANTHER" id="PTHR30217">
    <property type="entry name" value="PEPTIDASE U32 FAMILY"/>
    <property type="match status" value="1"/>
</dbReference>
<dbReference type="PROSITE" id="PS01276">
    <property type="entry name" value="PEPTIDASE_U32"/>
    <property type="match status" value="1"/>
</dbReference>
<dbReference type="InterPro" id="IPR001539">
    <property type="entry name" value="Peptidase_U32"/>
</dbReference>
<dbReference type="GO" id="GO:0008233">
    <property type="term" value="F:peptidase activity"/>
    <property type="evidence" value="ECO:0007669"/>
    <property type="project" value="UniProtKB-KW"/>
</dbReference>
<dbReference type="InterPro" id="IPR051454">
    <property type="entry name" value="RNA/ubiquinone_mod_enzymes"/>
</dbReference>
<gene>
    <name evidence="5" type="ORF">HMP0721_1011</name>
</gene>
<dbReference type="Proteomes" id="UP000004754">
    <property type="component" value="Unassembled WGS sequence"/>
</dbReference>
<feature type="domain" description="Peptidase family U32 C-terminal" evidence="4">
    <location>
        <begin position="325"/>
        <end position="411"/>
    </location>
</feature>
<sequence>MKEKRKKPEVLAPAGNFEKLRFAVVYGADAVYCAGAHFGLRARADNFSDEELGEATAWVHARGKKIFVTLNMIPHEADFDGLEPYIQFLHEIGVDGVLVADPGVFAVVRRTAPELAVSVSTQANNVNSRSVGFWHDLGASRIVLARELSGAEIKTLCETRPAGMEIETFVHGAMCISYSGRCLLSHYLTGRDANRGDCAQPCRWQYRLEESRRPGEYFPVSEDETGTFIMNSKDLCLARQVPELMRFGVDSFKIEGRMKSAFYVATVTGIYRRIVDAAAADPDFVVPPDWVAELTKVSHRHYTTAFYGGIAGPDAENFGTSSYTRNYDFAGVVLDYDAASGMATVEQRGKINEGDAIEIIQPGTGDSPLFSAQQAKGLTDAAGVPIASTPHAKMRYRLKLDQPVAPMSILRRKSAEREEALCF</sequence>
<reference evidence="5 6" key="1">
    <citation type="submission" date="2010-12" db="EMBL/GenBank/DDBJ databases">
        <authorList>
            <person name="Muzny D."/>
            <person name="Qin X."/>
            <person name="Deng J."/>
            <person name="Jiang H."/>
            <person name="Liu Y."/>
            <person name="Qu J."/>
            <person name="Song X.-Z."/>
            <person name="Zhang L."/>
            <person name="Thornton R."/>
            <person name="Coyle M."/>
            <person name="Francisco L."/>
            <person name="Jackson L."/>
            <person name="Javaid M."/>
            <person name="Korchina V."/>
            <person name="Kovar C."/>
            <person name="Mata R."/>
            <person name="Mathew T."/>
            <person name="Ngo R."/>
            <person name="Nguyen L."/>
            <person name="Nguyen N."/>
            <person name="Okwuonu G."/>
            <person name="Ongeri F."/>
            <person name="Pham C."/>
            <person name="Simmons D."/>
            <person name="Wilczek-Boney K."/>
            <person name="Hale W."/>
            <person name="Jakkamsetti A."/>
            <person name="Pham P."/>
            <person name="Ruth R."/>
            <person name="San Lucas F."/>
            <person name="Warren J."/>
            <person name="Zhang J."/>
            <person name="Zhao Z."/>
            <person name="Zhou C."/>
            <person name="Zhu D."/>
            <person name="Lee S."/>
            <person name="Bess C."/>
            <person name="Blankenburg K."/>
            <person name="Forbes L."/>
            <person name="Fu Q."/>
            <person name="Gubbala S."/>
            <person name="Hirani K."/>
            <person name="Jayaseelan J.C."/>
            <person name="Lara F."/>
            <person name="Munidasa M."/>
            <person name="Palculict T."/>
            <person name="Patil S."/>
            <person name="Pu L.-L."/>
            <person name="Saada N."/>
            <person name="Tang L."/>
            <person name="Weissenberger G."/>
            <person name="Zhu Y."/>
            <person name="Hemphill L."/>
            <person name="Shang Y."/>
            <person name="Youmans B."/>
            <person name="Ayvaz T."/>
            <person name="Ross M."/>
            <person name="Santibanez J."/>
            <person name="Aqrawi P."/>
            <person name="Gross S."/>
            <person name="Joshi V."/>
            <person name="Fowler G."/>
            <person name="Nazareth L."/>
            <person name="Reid J."/>
            <person name="Worley K."/>
            <person name="Petrosino J."/>
            <person name="Highlander S."/>
            <person name="Gibbs R."/>
        </authorList>
    </citation>
    <scope>NUCLEOTIDE SEQUENCE [LARGE SCALE GENOMIC DNA]</scope>
    <source>
        <strain evidence="5 6">ATCC 23263</strain>
    </source>
</reference>
<dbReference type="STRING" id="887929.HMP0721_1011"/>
<keyword evidence="2 5" id="KW-0378">Hydrolase</keyword>
<dbReference type="OrthoDB" id="9807498at2"/>
<keyword evidence="6" id="KW-1185">Reference proteome</keyword>
<proteinExistence type="inferred from homology"/>
<evidence type="ECO:0000256" key="3">
    <source>
        <dbReference type="ARBA" id="ARBA00038374"/>
    </source>
</evidence>
<evidence type="ECO:0000313" key="6">
    <source>
        <dbReference type="Proteomes" id="UP000004754"/>
    </source>
</evidence>
<dbReference type="Gene3D" id="2.40.30.10">
    <property type="entry name" value="Translation factors"/>
    <property type="match status" value="1"/>
</dbReference>
<dbReference type="InterPro" id="IPR032525">
    <property type="entry name" value="Peptidase_U32_C"/>
</dbReference>